<dbReference type="EMBL" id="SEYY01021378">
    <property type="protein sequence ID" value="KAB7496422.1"/>
    <property type="molecule type" value="Genomic_DNA"/>
</dbReference>
<sequence length="129" mass="14604">MLCRTVTSWSMVAGGASTTIVRKQNDKVIIQATSHKQYAIDPRCLAVVGKVSMRNKPIHPIGSPQRLRWLKKRPGSGLWQRKDGRYGRKLKRESLEVIEPKPDPPKIINLTLTGELPDKEVIPKTRRVT</sequence>
<reference evidence="5 6" key="1">
    <citation type="journal article" date="2019" name="PLoS Biol.">
        <title>Sex chromosomes control vertical transmission of feminizing Wolbachia symbionts in an isopod.</title>
        <authorList>
            <person name="Becking T."/>
            <person name="Chebbi M.A."/>
            <person name="Giraud I."/>
            <person name="Moumen B."/>
            <person name="Laverre T."/>
            <person name="Caubet Y."/>
            <person name="Peccoud J."/>
            <person name="Gilbert C."/>
            <person name="Cordaux R."/>
        </authorList>
    </citation>
    <scope>NUCLEOTIDE SEQUENCE [LARGE SCALE GENOMIC DNA]</scope>
    <source>
        <strain evidence="5">ANa2</strain>
        <tissue evidence="5">Whole body excluding digestive tract and cuticle</tissue>
    </source>
</reference>
<comment type="caution">
    <text evidence="5">The sequence shown here is derived from an EMBL/GenBank/DDBJ whole genome shotgun (WGS) entry which is preliminary data.</text>
</comment>
<keyword evidence="3" id="KW-0687">Ribonucleoprotein</keyword>
<proteinExistence type="inferred from homology"/>
<dbReference type="InterPro" id="IPR014722">
    <property type="entry name" value="Rib_uL2_dom2"/>
</dbReference>
<protein>
    <submittedName>
        <fullName evidence="5">39S ribosomal protein L2, mitochondrial</fullName>
    </submittedName>
</protein>
<evidence type="ECO:0000256" key="2">
    <source>
        <dbReference type="ARBA" id="ARBA00022980"/>
    </source>
</evidence>
<dbReference type="GO" id="GO:1990904">
    <property type="term" value="C:ribonucleoprotein complex"/>
    <property type="evidence" value="ECO:0007669"/>
    <property type="project" value="UniProtKB-KW"/>
</dbReference>
<dbReference type="Gene3D" id="2.30.30.30">
    <property type="match status" value="1"/>
</dbReference>
<gene>
    <name evidence="5" type="primary">Mrpl2</name>
    <name evidence="5" type="ORF">Anas_05259</name>
</gene>
<dbReference type="GO" id="GO:0006412">
    <property type="term" value="P:translation"/>
    <property type="evidence" value="ECO:0007669"/>
    <property type="project" value="InterPro"/>
</dbReference>
<dbReference type="InterPro" id="IPR022669">
    <property type="entry name" value="Ribosomal_uL2_C"/>
</dbReference>
<evidence type="ECO:0000256" key="1">
    <source>
        <dbReference type="ARBA" id="ARBA00005636"/>
    </source>
</evidence>
<dbReference type="GO" id="GO:0005840">
    <property type="term" value="C:ribosome"/>
    <property type="evidence" value="ECO:0007669"/>
    <property type="project" value="UniProtKB-KW"/>
</dbReference>
<evidence type="ECO:0000313" key="6">
    <source>
        <dbReference type="Proteomes" id="UP000326759"/>
    </source>
</evidence>
<feature type="domain" description="Large ribosomal subunit protein uL2 C-terminal" evidence="4">
    <location>
        <begin position="13"/>
        <end position="74"/>
    </location>
</feature>
<name>A0A5N5SR66_9CRUS</name>
<dbReference type="Proteomes" id="UP000326759">
    <property type="component" value="Unassembled WGS sequence"/>
</dbReference>
<keyword evidence="6" id="KW-1185">Reference proteome</keyword>
<evidence type="ECO:0000256" key="3">
    <source>
        <dbReference type="ARBA" id="ARBA00023274"/>
    </source>
</evidence>
<dbReference type="SUPFAM" id="SSF50104">
    <property type="entry name" value="Translation proteins SH3-like domain"/>
    <property type="match status" value="1"/>
</dbReference>
<organism evidence="5 6">
    <name type="scientific">Armadillidium nasatum</name>
    <dbReference type="NCBI Taxonomy" id="96803"/>
    <lineage>
        <taxon>Eukaryota</taxon>
        <taxon>Metazoa</taxon>
        <taxon>Ecdysozoa</taxon>
        <taxon>Arthropoda</taxon>
        <taxon>Crustacea</taxon>
        <taxon>Multicrustacea</taxon>
        <taxon>Malacostraca</taxon>
        <taxon>Eumalacostraca</taxon>
        <taxon>Peracarida</taxon>
        <taxon>Isopoda</taxon>
        <taxon>Oniscidea</taxon>
        <taxon>Crinocheta</taxon>
        <taxon>Armadillidiidae</taxon>
        <taxon>Armadillidium</taxon>
    </lineage>
</organism>
<evidence type="ECO:0000259" key="4">
    <source>
        <dbReference type="Pfam" id="PF03947"/>
    </source>
</evidence>
<dbReference type="InterPro" id="IPR008991">
    <property type="entry name" value="Translation_prot_SH3-like_sf"/>
</dbReference>
<comment type="similarity">
    <text evidence="1">Belongs to the universal ribosomal protein uL2 family.</text>
</comment>
<evidence type="ECO:0000313" key="5">
    <source>
        <dbReference type="EMBL" id="KAB7496422.1"/>
    </source>
</evidence>
<dbReference type="OrthoDB" id="268576at2759"/>
<keyword evidence="2 5" id="KW-0689">Ribosomal protein</keyword>
<accession>A0A5N5SR66</accession>
<dbReference type="Pfam" id="PF03947">
    <property type="entry name" value="Ribosomal_L2_C"/>
    <property type="match status" value="1"/>
</dbReference>
<dbReference type="AlphaFoldDB" id="A0A5N5SR66"/>
<dbReference type="GO" id="GO:0003735">
    <property type="term" value="F:structural constituent of ribosome"/>
    <property type="evidence" value="ECO:0007669"/>
    <property type="project" value="InterPro"/>
</dbReference>